<feature type="region of interest" description="Disordered" evidence="1">
    <location>
        <begin position="112"/>
        <end position="131"/>
    </location>
</feature>
<dbReference type="AlphaFoldDB" id="A0A3N4IVK7"/>
<gene>
    <name evidence="2" type="ORF">BJ508DRAFT_166175</name>
</gene>
<dbReference type="PANTHER" id="PTHR14021:SF15">
    <property type="entry name" value="IRON-SULFUR CLUSTER CO-CHAPERONE PROTEIN HSCB"/>
    <property type="match status" value="1"/>
</dbReference>
<dbReference type="Proteomes" id="UP000275078">
    <property type="component" value="Unassembled WGS sequence"/>
</dbReference>
<accession>A0A3N4IVK7</accession>
<dbReference type="EMBL" id="ML119652">
    <property type="protein sequence ID" value="RPA85654.1"/>
    <property type="molecule type" value="Genomic_DNA"/>
</dbReference>
<dbReference type="InterPro" id="IPR004640">
    <property type="entry name" value="HscB"/>
</dbReference>
<dbReference type="OrthoDB" id="448954at2759"/>
<dbReference type="GO" id="GO:0001671">
    <property type="term" value="F:ATPase activator activity"/>
    <property type="evidence" value="ECO:0007669"/>
    <property type="project" value="InterPro"/>
</dbReference>
<dbReference type="PANTHER" id="PTHR14021">
    <property type="entry name" value="IRON-SULFUR CLUSTER CO-CHAPERONE PROTEIN HSCB"/>
    <property type="match status" value="1"/>
</dbReference>
<evidence type="ECO:0000313" key="2">
    <source>
        <dbReference type="EMBL" id="RPA85654.1"/>
    </source>
</evidence>
<organism evidence="2 3">
    <name type="scientific">Ascobolus immersus RN42</name>
    <dbReference type="NCBI Taxonomy" id="1160509"/>
    <lineage>
        <taxon>Eukaryota</taxon>
        <taxon>Fungi</taxon>
        <taxon>Dikarya</taxon>
        <taxon>Ascomycota</taxon>
        <taxon>Pezizomycotina</taxon>
        <taxon>Pezizomycetes</taxon>
        <taxon>Pezizales</taxon>
        <taxon>Ascobolaceae</taxon>
        <taxon>Ascobolus</taxon>
    </lineage>
</organism>
<reference evidence="2 3" key="1">
    <citation type="journal article" date="2018" name="Nat. Ecol. Evol.">
        <title>Pezizomycetes genomes reveal the molecular basis of ectomycorrhizal truffle lifestyle.</title>
        <authorList>
            <person name="Murat C."/>
            <person name="Payen T."/>
            <person name="Noel B."/>
            <person name="Kuo A."/>
            <person name="Morin E."/>
            <person name="Chen J."/>
            <person name="Kohler A."/>
            <person name="Krizsan K."/>
            <person name="Balestrini R."/>
            <person name="Da Silva C."/>
            <person name="Montanini B."/>
            <person name="Hainaut M."/>
            <person name="Levati E."/>
            <person name="Barry K.W."/>
            <person name="Belfiori B."/>
            <person name="Cichocki N."/>
            <person name="Clum A."/>
            <person name="Dockter R.B."/>
            <person name="Fauchery L."/>
            <person name="Guy J."/>
            <person name="Iotti M."/>
            <person name="Le Tacon F."/>
            <person name="Lindquist E.A."/>
            <person name="Lipzen A."/>
            <person name="Malagnac F."/>
            <person name="Mello A."/>
            <person name="Molinier V."/>
            <person name="Miyauchi S."/>
            <person name="Poulain J."/>
            <person name="Riccioni C."/>
            <person name="Rubini A."/>
            <person name="Sitrit Y."/>
            <person name="Splivallo R."/>
            <person name="Traeger S."/>
            <person name="Wang M."/>
            <person name="Zifcakova L."/>
            <person name="Wipf D."/>
            <person name="Zambonelli A."/>
            <person name="Paolocci F."/>
            <person name="Nowrousian M."/>
            <person name="Ottonello S."/>
            <person name="Baldrian P."/>
            <person name="Spatafora J.W."/>
            <person name="Henrissat B."/>
            <person name="Nagy L.G."/>
            <person name="Aury J.M."/>
            <person name="Wincker P."/>
            <person name="Grigoriev I.V."/>
            <person name="Bonfante P."/>
            <person name="Martin F.M."/>
        </authorList>
    </citation>
    <scope>NUCLEOTIDE SEQUENCE [LARGE SCALE GENOMIC DNA]</scope>
    <source>
        <strain evidence="2 3">RN42</strain>
    </source>
</reference>
<evidence type="ECO:0000313" key="3">
    <source>
        <dbReference type="Proteomes" id="UP000275078"/>
    </source>
</evidence>
<evidence type="ECO:0000256" key="1">
    <source>
        <dbReference type="SAM" id="MobiDB-lite"/>
    </source>
</evidence>
<protein>
    <recommendedName>
        <fullName evidence="4">Co-chaperone Hsc20</fullName>
    </recommendedName>
</protein>
<name>A0A3N4IVK7_ASCIM</name>
<dbReference type="GO" id="GO:0051087">
    <property type="term" value="F:protein-folding chaperone binding"/>
    <property type="evidence" value="ECO:0007669"/>
    <property type="project" value="InterPro"/>
</dbReference>
<dbReference type="GO" id="GO:0005739">
    <property type="term" value="C:mitochondrion"/>
    <property type="evidence" value="ECO:0007669"/>
    <property type="project" value="TreeGrafter"/>
</dbReference>
<keyword evidence="3" id="KW-1185">Reference proteome</keyword>
<dbReference type="STRING" id="1160509.A0A3N4IVK7"/>
<sequence length="278" mass="31598">MNPIRQLMPSGYRFISQFRLSICSTVPRCLSTRISFVLTSEPVLQPRQQQTASQLRFYTTSKPKSGKLPPVGHTVFGLFPRTFPDGPPPAGRFKFDTVLLKSELDDLLTKSASSRSKEFTPTTSIEPPTLSNTDPDLLQLSYTLLLDPIKRATYILHLRGIEVKDDTAEVAEEEFNVAMKGPIGPEGQEVEDIVDEAEEKLLGEMYELDEKVDKVGSTEEALHLINENMHKLEAMEHELDHLFKEDKLEEIQKIVRLGRHRERIVRELMTMSGKYGKK</sequence>
<proteinExistence type="predicted"/>
<dbReference type="GO" id="GO:0044571">
    <property type="term" value="P:[2Fe-2S] cluster assembly"/>
    <property type="evidence" value="ECO:0007669"/>
    <property type="project" value="InterPro"/>
</dbReference>
<evidence type="ECO:0008006" key="4">
    <source>
        <dbReference type="Google" id="ProtNLM"/>
    </source>
</evidence>